<evidence type="ECO:0000313" key="2">
    <source>
        <dbReference type="Proteomes" id="UP000029981"/>
    </source>
</evidence>
<reference evidence="1 2" key="1">
    <citation type="journal article" date="2009" name="Nat. Genet.">
        <title>The genome of the cucumber, Cucumis sativus L.</title>
        <authorList>
            <person name="Huang S."/>
            <person name="Li R."/>
            <person name="Zhang Z."/>
            <person name="Li L."/>
            <person name="Gu X."/>
            <person name="Fan W."/>
            <person name="Lucas W.J."/>
            <person name="Wang X."/>
            <person name="Xie B."/>
            <person name="Ni P."/>
            <person name="Ren Y."/>
            <person name="Zhu H."/>
            <person name="Li J."/>
            <person name="Lin K."/>
            <person name="Jin W."/>
            <person name="Fei Z."/>
            <person name="Li G."/>
            <person name="Staub J."/>
            <person name="Kilian A."/>
            <person name="van der Vossen E.A."/>
            <person name="Wu Y."/>
            <person name="Guo J."/>
            <person name="He J."/>
            <person name="Jia Z."/>
            <person name="Ren Y."/>
            <person name="Tian G."/>
            <person name="Lu Y."/>
            <person name="Ruan J."/>
            <person name="Qian W."/>
            <person name="Wang M."/>
            <person name="Huang Q."/>
            <person name="Li B."/>
            <person name="Xuan Z."/>
            <person name="Cao J."/>
            <person name="Asan"/>
            <person name="Wu Z."/>
            <person name="Zhang J."/>
            <person name="Cai Q."/>
            <person name="Bai Y."/>
            <person name="Zhao B."/>
            <person name="Han Y."/>
            <person name="Li Y."/>
            <person name="Li X."/>
            <person name="Wang S."/>
            <person name="Shi Q."/>
            <person name="Liu S."/>
            <person name="Cho W.K."/>
            <person name="Kim J.Y."/>
            <person name="Xu Y."/>
            <person name="Heller-Uszynska K."/>
            <person name="Miao H."/>
            <person name="Cheng Z."/>
            <person name="Zhang S."/>
            <person name="Wu J."/>
            <person name="Yang Y."/>
            <person name="Kang H."/>
            <person name="Li M."/>
            <person name="Liang H."/>
            <person name="Ren X."/>
            <person name="Shi Z."/>
            <person name="Wen M."/>
            <person name="Jian M."/>
            <person name="Yang H."/>
            <person name="Zhang G."/>
            <person name="Yang Z."/>
            <person name="Chen R."/>
            <person name="Liu S."/>
            <person name="Li J."/>
            <person name="Ma L."/>
            <person name="Liu H."/>
            <person name="Zhou Y."/>
            <person name="Zhao J."/>
            <person name="Fang X."/>
            <person name="Li G."/>
            <person name="Fang L."/>
            <person name="Li Y."/>
            <person name="Liu D."/>
            <person name="Zheng H."/>
            <person name="Zhang Y."/>
            <person name="Qin N."/>
            <person name="Li Z."/>
            <person name="Yang G."/>
            <person name="Yang S."/>
            <person name="Bolund L."/>
            <person name="Kristiansen K."/>
            <person name="Zheng H."/>
            <person name="Li S."/>
            <person name="Zhang X."/>
            <person name="Yang H."/>
            <person name="Wang J."/>
            <person name="Sun R."/>
            <person name="Zhang B."/>
            <person name="Jiang S."/>
            <person name="Wang J."/>
            <person name="Du Y."/>
            <person name="Li S."/>
        </authorList>
    </citation>
    <scope>NUCLEOTIDE SEQUENCE [LARGE SCALE GENOMIC DNA]</scope>
    <source>
        <strain evidence="2">cv. 9930</strain>
    </source>
</reference>
<accession>A0A0A0K704</accession>
<name>A0A0A0K704_CUCSA</name>
<sequence length="187" mass="22027">MKFIEDENENKGTRDEKNSIFKKCSEFNSSFNTTHPIISYAYLTMHQFDDQIRITCLSQGIDKHCTYSPRYFPAPIHNSICQFASFLDALCFAQCVDHILKCRFRNDTHWGKVIQDFASPGYLATKTQPYRKSSKRSYSWSDSFVDHLVPELYRLLIFVLLEQPIDKNRERINCLITTFFFHPPKKC</sequence>
<dbReference type="AlphaFoldDB" id="A0A0A0K704"/>
<organism evidence="1 2">
    <name type="scientific">Cucumis sativus</name>
    <name type="common">Cucumber</name>
    <dbReference type="NCBI Taxonomy" id="3659"/>
    <lineage>
        <taxon>Eukaryota</taxon>
        <taxon>Viridiplantae</taxon>
        <taxon>Streptophyta</taxon>
        <taxon>Embryophyta</taxon>
        <taxon>Tracheophyta</taxon>
        <taxon>Spermatophyta</taxon>
        <taxon>Magnoliopsida</taxon>
        <taxon>eudicotyledons</taxon>
        <taxon>Gunneridae</taxon>
        <taxon>Pentapetalae</taxon>
        <taxon>rosids</taxon>
        <taxon>fabids</taxon>
        <taxon>Cucurbitales</taxon>
        <taxon>Cucurbitaceae</taxon>
        <taxon>Benincaseae</taxon>
        <taxon>Cucumis</taxon>
    </lineage>
</organism>
<evidence type="ECO:0000313" key="1">
    <source>
        <dbReference type="EMBL" id="KGN43596.1"/>
    </source>
</evidence>
<reference evidence="1 2" key="3">
    <citation type="journal article" date="2010" name="BMC Genomics">
        <title>Transcriptome sequencing and comparative analysis of cucumber flowers with different sex types.</title>
        <authorList>
            <person name="Guo S."/>
            <person name="Zheng Y."/>
            <person name="Joung J.G."/>
            <person name="Liu S."/>
            <person name="Zhang Z."/>
            <person name="Crasta O.R."/>
            <person name="Sobral B.W."/>
            <person name="Xu Y."/>
            <person name="Huang S."/>
            <person name="Fei Z."/>
        </authorList>
    </citation>
    <scope>NUCLEOTIDE SEQUENCE [LARGE SCALE GENOMIC DNA]</scope>
    <source>
        <strain evidence="2">cv. 9930</strain>
    </source>
</reference>
<reference evidence="1 2" key="2">
    <citation type="journal article" date="2009" name="PLoS ONE">
        <title>An integrated genetic and cytogenetic map of the cucumber genome.</title>
        <authorList>
            <person name="Ren Y."/>
            <person name="Zhang Z."/>
            <person name="Liu J."/>
            <person name="Staub J.E."/>
            <person name="Han Y."/>
            <person name="Cheng Z."/>
            <person name="Li X."/>
            <person name="Lu J."/>
            <person name="Miao H."/>
            <person name="Kang H."/>
            <person name="Xie B."/>
            <person name="Gu X."/>
            <person name="Wang X."/>
            <person name="Du Y."/>
            <person name="Jin W."/>
            <person name="Huang S."/>
        </authorList>
    </citation>
    <scope>NUCLEOTIDE SEQUENCE [LARGE SCALE GENOMIC DNA]</scope>
    <source>
        <strain evidence="2">cv. 9930</strain>
    </source>
</reference>
<dbReference type="EMBL" id="CM002928">
    <property type="protein sequence ID" value="KGN43596.1"/>
    <property type="molecule type" value="Genomic_DNA"/>
</dbReference>
<proteinExistence type="predicted"/>
<reference evidence="1 2" key="4">
    <citation type="journal article" date="2011" name="BMC Genomics">
        <title>RNA-Seq improves annotation of protein-coding genes in the cucumber genome.</title>
        <authorList>
            <person name="Li Z."/>
            <person name="Zhang Z."/>
            <person name="Yan P."/>
            <person name="Huang S."/>
            <person name="Fei Z."/>
            <person name="Lin K."/>
        </authorList>
    </citation>
    <scope>NUCLEOTIDE SEQUENCE [LARGE SCALE GENOMIC DNA]</scope>
    <source>
        <strain evidence="2">cv. 9930</strain>
    </source>
</reference>
<dbReference type="Gramene" id="KGN43596">
    <property type="protein sequence ID" value="KGN43596"/>
    <property type="gene ID" value="Csa_7G047325"/>
</dbReference>
<keyword evidence="2" id="KW-1185">Reference proteome</keyword>
<dbReference type="Proteomes" id="UP000029981">
    <property type="component" value="Chromosome 7"/>
</dbReference>
<protein>
    <submittedName>
        <fullName evidence="1">Uncharacterized protein</fullName>
    </submittedName>
</protein>
<gene>
    <name evidence="1" type="ORF">Csa_7G047325</name>
</gene>